<evidence type="ECO:0008006" key="3">
    <source>
        <dbReference type="Google" id="ProtNLM"/>
    </source>
</evidence>
<evidence type="ECO:0000313" key="2">
    <source>
        <dbReference type="Proteomes" id="UP000516057"/>
    </source>
</evidence>
<sequence>MTRLNWARGKGLVLAVACLVGGALWGHPGPAQADNWRTPREALDRRAQRAELSVYYTGEGDNAFRADYVAPLLDQMSAAKQYYEQQLGLQSPLLTPRYQGQLRGIDVHVLRMQGSNGSAGDAAVRYRYRTFGDLPGRALTITIGAHWSPANLTPAHELFHSYQYGYTLFKNGWFLEGMARALEHPIEGGGGPVAPLPSSRSDWNGMVGKRYGAEVFWTRLMQVCEPVCTPARTAFARPCGGALVRSTLEAFQQMDAVASADRGLDPHDWPEAEQRSPANIPYMARGLLDAVGRTCTKPWAAELETFATVLEGVAVPAPQPAR</sequence>
<evidence type="ECO:0000313" key="1">
    <source>
        <dbReference type="EMBL" id="QNP57841.1"/>
    </source>
</evidence>
<protein>
    <recommendedName>
        <fullName evidence="3">DUF1570 domain-containing protein</fullName>
    </recommendedName>
</protein>
<dbReference type="AlphaFoldDB" id="A0A7H0HBC5"/>
<proteinExistence type="predicted"/>
<organism evidence="1 2">
    <name type="scientific">Paenacidovorax monticola</name>
    <dbReference type="NCBI Taxonomy" id="1926868"/>
    <lineage>
        <taxon>Bacteria</taxon>
        <taxon>Pseudomonadati</taxon>
        <taxon>Pseudomonadota</taxon>
        <taxon>Betaproteobacteria</taxon>
        <taxon>Burkholderiales</taxon>
        <taxon>Comamonadaceae</taxon>
        <taxon>Paenacidovorax</taxon>
    </lineage>
</organism>
<keyword evidence="2" id="KW-1185">Reference proteome</keyword>
<dbReference type="KEGG" id="amon:H9L24_11930"/>
<dbReference type="Proteomes" id="UP000516057">
    <property type="component" value="Chromosome"/>
</dbReference>
<accession>A0A7H0HBC5</accession>
<reference evidence="1 2" key="1">
    <citation type="submission" date="2020-08" db="EMBL/GenBank/DDBJ databases">
        <title>Genome sequence of Acidovorax monticola KACC 19171T.</title>
        <authorList>
            <person name="Hyun D.-W."/>
            <person name="Bae J.-W."/>
        </authorList>
    </citation>
    <scope>NUCLEOTIDE SEQUENCE [LARGE SCALE GENOMIC DNA]</scope>
    <source>
        <strain evidence="1 2">KACC 19171</strain>
    </source>
</reference>
<dbReference type="EMBL" id="CP060790">
    <property type="protein sequence ID" value="QNP57841.1"/>
    <property type="molecule type" value="Genomic_DNA"/>
</dbReference>
<name>A0A7H0HBC5_9BURK</name>
<gene>
    <name evidence="1" type="ORF">H9L24_11930</name>
</gene>
<dbReference type="RefSeq" id="WP_187734841.1">
    <property type="nucleotide sequence ID" value="NZ_CP060790.1"/>
</dbReference>